<dbReference type="InterPro" id="IPR000073">
    <property type="entry name" value="AB_hydrolase_1"/>
</dbReference>
<dbReference type="AlphaFoldDB" id="A0A6N4SRV5"/>
<dbReference type="PANTHER" id="PTHR43798:SF5">
    <property type="entry name" value="MONOACYLGLYCEROL LIPASE ABHD6"/>
    <property type="match status" value="1"/>
</dbReference>
<dbReference type="GO" id="GO:0046464">
    <property type="term" value="P:acylglycerol catabolic process"/>
    <property type="evidence" value="ECO:0007669"/>
    <property type="project" value="TreeGrafter"/>
</dbReference>
<dbReference type="Proteomes" id="UP000001822">
    <property type="component" value="Chromosome"/>
</dbReference>
<feature type="domain" description="AB hydrolase-1" evidence="1">
    <location>
        <begin position="24"/>
        <end position="241"/>
    </location>
</feature>
<keyword evidence="2" id="KW-0378">Hydrolase</keyword>
<dbReference type="KEGG" id="chu:CHU_1811"/>
<accession>A0A6N4SRV5</accession>
<protein>
    <submittedName>
        <fullName evidence="2">Probable 2-hydroxy-6-ketonona-2,4-dienedioic acid hydrolase</fullName>
    </submittedName>
</protein>
<name>A0A6N4SRV5_CYTH3</name>
<dbReference type="GO" id="GO:0016020">
    <property type="term" value="C:membrane"/>
    <property type="evidence" value="ECO:0007669"/>
    <property type="project" value="TreeGrafter"/>
</dbReference>
<gene>
    <name evidence="2" type="primary">mhpC</name>
    <name evidence="2" type="ordered locus">CHU_1811</name>
</gene>
<evidence type="ECO:0000313" key="3">
    <source>
        <dbReference type="Proteomes" id="UP000001822"/>
    </source>
</evidence>
<dbReference type="Gene3D" id="3.40.50.1820">
    <property type="entry name" value="alpha/beta hydrolase"/>
    <property type="match status" value="1"/>
</dbReference>
<dbReference type="Pfam" id="PF00561">
    <property type="entry name" value="Abhydrolase_1"/>
    <property type="match status" value="1"/>
</dbReference>
<dbReference type="GO" id="GO:0047372">
    <property type="term" value="F:monoacylglycerol lipase activity"/>
    <property type="evidence" value="ECO:0007669"/>
    <property type="project" value="TreeGrafter"/>
</dbReference>
<dbReference type="PANTHER" id="PTHR43798">
    <property type="entry name" value="MONOACYLGLYCEROL LIPASE"/>
    <property type="match status" value="1"/>
</dbReference>
<proteinExistence type="predicted"/>
<dbReference type="OrthoDB" id="9780932at2"/>
<dbReference type="InterPro" id="IPR050266">
    <property type="entry name" value="AB_hydrolase_sf"/>
</dbReference>
<evidence type="ECO:0000313" key="2">
    <source>
        <dbReference type="EMBL" id="ABG59078.1"/>
    </source>
</evidence>
<reference evidence="2 3" key="1">
    <citation type="journal article" date="2007" name="Appl. Environ. Microbiol.">
        <title>Genome sequence of the cellulolytic gliding bacterium Cytophaga hutchinsonii.</title>
        <authorList>
            <person name="Xie G."/>
            <person name="Bruce D.C."/>
            <person name="Challacombe J.F."/>
            <person name="Chertkov O."/>
            <person name="Detter J.C."/>
            <person name="Gilna P."/>
            <person name="Han C.S."/>
            <person name="Lucas S."/>
            <person name="Misra M."/>
            <person name="Myers G.L."/>
            <person name="Richardson P."/>
            <person name="Tapia R."/>
            <person name="Thayer N."/>
            <person name="Thompson L.S."/>
            <person name="Brettin T.S."/>
            <person name="Henrissat B."/>
            <person name="Wilson D.B."/>
            <person name="McBride M.J."/>
        </authorList>
    </citation>
    <scope>NUCLEOTIDE SEQUENCE [LARGE SCALE GENOMIC DNA]</scope>
    <source>
        <strain evidence="3">ATCC 33406 / DSM 1761 / CIP 103989 / NBRC 15051 / NCIMB 9469 / D465</strain>
    </source>
</reference>
<keyword evidence="3" id="KW-1185">Reference proteome</keyword>
<evidence type="ECO:0000259" key="1">
    <source>
        <dbReference type="Pfam" id="PF00561"/>
    </source>
</evidence>
<dbReference type="EMBL" id="CP000383">
    <property type="protein sequence ID" value="ABG59078.1"/>
    <property type="molecule type" value="Genomic_DNA"/>
</dbReference>
<dbReference type="PRINTS" id="PR00111">
    <property type="entry name" value="ABHYDROLASE"/>
</dbReference>
<dbReference type="InterPro" id="IPR029058">
    <property type="entry name" value="AB_hydrolase_fold"/>
</dbReference>
<organism evidence="2 3">
    <name type="scientific">Cytophaga hutchinsonii (strain ATCC 33406 / DSM 1761 / CIP 103989 / NBRC 15051 / NCIMB 9469 / D465)</name>
    <dbReference type="NCBI Taxonomy" id="269798"/>
    <lineage>
        <taxon>Bacteria</taxon>
        <taxon>Pseudomonadati</taxon>
        <taxon>Bacteroidota</taxon>
        <taxon>Cytophagia</taxon>
        <taxon>Cytophagales</taxon>
        <taxon>Cytophagaceae</taxon>
        <taxon>Cytophaga</taxon>
    </lineage>
</organism>
<sequence length="263" mass="29970">MIFKNNKSEKRQIFNFHEKGEGETIIFLHGLFGELSNWKATIDHFSKSYRVVVPIMPIYDGTMQKDGLDGLVTYLHELVTELKIERFNLVGNSLGGQVAILYSVAYPEKVIRLVLTGSAGLYESTMGASYPKRGDYAYIEDRVRYTFHNDNIVTKNLVDQVFETVNDIRKSIRVIKIVRAANGNNVADALKQITTPTLLVWGRQDRITPLEIAYKFKKLLSGNTELRIIEECGHAPMMERPEQFNEALESYFNTETFAYANVG</sequence>
<dbReference type="SUPFAM" id="SSF53474">
    <property type="entry name" value="alpha/beta-Hydrolases"/>
    <property type="match status" value="1"/>
</dbReference>
<dbReference type="RefSeq" id="WP_011585195.1">
    <property type="nucleotide sequence ID" value="NC_008255.1"/>
</dbReference>